<dbReference type="InterPro" id="IPR001841">
    <property type="entry name" value="Znf_RING"/>
</dbReference>
<evidence type="ECO:0000256" key="1">
    <source>
        <dbReference type="ARBA" id="ARBA00022723"/>
    </source>
</evidence>
<evidence type="ECO:0000256" key="3">
    <source>
        <dbReference type="ARBA" id="ARBA00022833"/>
    </source>
</evidence>
<evidence type="ECO:0000259" key="5">
    <source>
        <dbReference type="PROSITE" id="PS50089"/>
    </source>
</evidence>
<dbReference type="Proteomes" id="UP000198406">
    <property type="component" value="Unassembled WGS sequence"/>
</dbReference>
<keyword evidence="2 4" id="KW-0863">Zinc-finger</keyword>
<dbReference type="GO" id="GO:0016567">
    <property type="term" value="P:protein ubiquitination"/>
    <property type="evidence" value="ECO:0007669"/>
    <property type="project" value="TreeGrafter"/>
</dbReference>
<dbReference type="PANTHER" id="PTHR45969:SF69">
    <property type="entry name" value="FINGER DOMAIN PROTEIN, PUTATIVE (AFU_ORTHOLOGUE AFUA_3G12190)-RELATED"/>
    <property type="match status" value="1"/>
</dbReference>
<evidence type="ECO:0000313" key="6">
    <source>
        <dbReference type="EMBL" id="GAX15851.1"/>
    </source>
</evidence>
<reference evidence="6 7" key="1">
    <citation type="journal article" date="2015" name="Plant Cell">
        <title>Oil accumulation by the oleaginous diatom Fistulifera solaris as revealed by the genome and transcriptome.</title>
        <authorList>
            <person name="Tanaka T."/>
            <person name="Maeda Y."/>
            <person name="Veluchamy A."/>
            <person name="Tanaka M."/>
            <person name="Abida H."/>
            <person name="Marechal E."/>
            <person name="Bowler C."/>
            <person name="Muto M."/>
            <person name="Sunaga Y."/>
            <person name="Tanaka M."/>
            <person name="Yoshino T."/>
            <person name="Taniguchi T."/>
            <person name="Fukuda Y."/>
            <person name="Nemoto M."/>
            <person name="Matsumoto M."/>
            <person name="Wong P.S."/>
            <person name="Aburatani S."/>
            <person name="Fujibuchi W."/>
        </authorList>
    </citation>
    <scope>NUCLEOTIDE SEQUENCE [LARGE SCALE GENOMIC DNA]</scope>
    <source>
        <strain evidence="6 7">JPCC DA0580</strain>
    </source>
</reference>
<dbReference type="PROSITE" id="PS50089">
    <property type="entry name" value="ZF_RING_2"/>
    <property type="match status" value="1"/>
</dbReference>
<dbReference type="SMART" id="SM00184">
    <property type="entry name" value="RING"/>
    <property type="match status" value="1"/>
</dbReference>
<dbReference type="OrthoDB" id="48923at2759"/>
<dbReference type="InterPro" id="IPR013083">
    <property type="entry name" value="Znf_RING/FYVE/PHD"/>
</dbReference>
<comment type="caution">
    <text evidence="6">The sequence shown here is derived from an EMBL/GenBank/DDBJ whole genome shotgun (WGS) entry which is preliminary data.</text>
</comment>
<dbReference type="AlphaFoldDB" id="A0A1Z5JPZ9"/>
<evidence type="ECO:0000256" key="2">
    <source>
        <dbReference type="ARBA" id="ARBA00022771"/>
    </source>
</evidence>
<feature type="domain" description="RING-type" evidence="5">
    <location>
        <begin position="342"/>
        <end position="383"/>
    </location>
</feature>
<dbReference type="InParanoid" id="A0A1Z5JPZ9"/>
<sequence length="411" mass="46827">MSGKSYMWRVAALLVVMGHVILLASRSLPSFNIPRQSQQRQLSTKESRTCSLSEETLRFQFHEWTKTYRLVSDGTTADERWKWTVDNSFNQSVANKGTNISNQNETNRLLQAGNSNNTTTNPVTLRTFSQTNGAIIEVRACWCAEAYLHRPIEYCPASFDTCLVRGEEGLVSCYTTTGSHGFMRSFWPLASFWILALAYALTCTDGGTWARQYIRRILAHPSEGQVMLEENLDQLLEERPEHAVFLYRQAVMRIRQAYLEPRRRREWFSTSSDSDESHATPDGGDFLEAPRDALILKITTYDEPSSMALRTSSVARNNTTSWRYDQITFQQMDSQMEQGLRCAICLVRLEQGDAVGDIPCGHVYHKACLKSWLPQANRCPLCRHPEIATLRTRRPISQPASISELSIAQIY</sequence>
<dbReference type="EMBL" id="BDSP01000097">
    <property type="protein sequence ID" value="GAX15851.1"/>
    <property type="molecule type" value="Genomic_DNA"/>
</dbReference>
<proteinExistence type="predicted"/>
<dbReference type="GO" id="GO:0008270">
    <property type="term" value="F:zinc ion binding"/>
    <property type="evidence" value="ECO:0007669"/>
    <property type="project" value="UniProtKB-KW"/>
</dbReference>
<name>A0A1Z5JPZ9_FISSO</name>
<dbReference type="SUPFAM" id="SSF57850">
    <property type="entry name" value="RING/U-box"/>
    <property type="match status" value="1"/>
</dbReference>
<evidence type="ECO:0000256" key="4">
    <source>
        <dbReference type="PROSITE-ProRule" id="PRU00175"/>
    </source>
</evidence>
<organism evidence="6 7">
    <name type="scientific">Fistulifera solaris</name>
    <name type="common">Oleaginous diatom</name>
    <dbReference type="NCBI Taxonomy" id="1519565"/>
    <lineage>
        <taxon>Eukaryota</taxon>
        <taxon>Sar</taxon>
        <taxon>Stramenopiles</taxon>
        <taxon>Ochrophyta</taxon>
        <taxon>Bacillariophyta</taxon>
        <taxon>Bacillariophyceae</taxon>
        <taxon>Bacillariophycidae</taxon>
        <taxon>Naviculales</taxon>
        <taxon>Naviculaceae</taxon>
        <taxon>Fistulifera</taxon>
    </lineage>
</organism>
<keyword evidence="1" id="KW-0479">Metal-binding</keyword>
<dbReference type="Pfam" id="PF13639">
    <property type="entry name" value="zf-RING_2"/>
    <property type="match status" value="1"/>
</dbReference>
<dbReference type="Gene3D" id="3.30.40.10">
    <property type="entry name" value="Zinc/RING finger domain, C3HC4 (zinc finger)"/>
    <property type="match status" value="1"/>
</dbReference>
<protein>
    <recommendedName>
        <fullName evidence="5">RING-type domain-containing protein</fullName>
    </recommendedName>
</protein>
<keyword evidence="3" id="KW-0862">Zinc</keyword>
<gene>
    <name evidence="6" type="ORF">FisN_2Lh424</name>
</gene>
<dbReference type="GO" id="GO:0061630">
    <property type="term" value="F:ubiquitin protein ligase activity"/>
    <property type="evidence" value="ECO:0007669"/>
    <property type="project" value="TreeGrafter"/>
</dbReference>
<accession>A0A1Z5JPZ9</accession>
<dbReference type="PANTHER" id="PTHR45969">
    <property type="entry name" value="RING ZINC FINGER PROTEIN-RELATED"/>
    <property type="match status" value="1"/>
</dbReference>
<evidence type="ECO:0000313" key="7">
    <source>
        <dbReference type="Proteomes" id="UP000198406"/>
    </source>
</evidence>
<keyword evidence="7" id="KW-1185">Reference proteome</keyword>